<evidence type="ECO:0000313" key="3">
    <source>
        <dbReference type="Proteomes" id="UP001287286"/>
    </source>
</evidence>
<evidence type="ECO:0000313" key="2">
    <source>
        <dbReference type="EMBL" id="KAK4089890.1"/>
    </source>
</evidence>
<dbReference type="EMBL" id="JAWRVI010000018">
    <property type="protein sequence ID" value="KAK4089890.1"/>
    <property type="molecule type" value="Genomic_DNA"/>
</dbReference>
<organism evidence="2 3">
    <name type="scientific">Purpureocillium lilacinum</name>
    <name type="common">Paecilomyces lilacinus</name>
    <dbReference type="NCBI Taxonomy" id="33203"/>
    <lineage>
        <taxon>Eukaryota</taxon>
        <taxon>Fungi</taxon>
        <taxon>Dikarya</taxon>
        <taxon>Ascomycota</taxon>
        <taxon>Pezizomycotina</taxon>
        <taxon>Sordariomycetes</taxon>
        <taxon>Hypocreomycetidae</taxon>
        <taxon>Hypocreales</taxon>
        <taxon>Ophiocordycipitaceae</taxon>
        <taxon>Purpureocillium</taxon>
    </lineage>
</organism>
<feature type="region of interest" description="Disordered" evidence="1">
    <location>
        <begin position="61"/>
        <end position="104"/>
    </location>
</feature>
<evidence type="ECO:0000256" key="1">
    <source>
        <dbReference type="SAM" id="MobiDB-lite"/>
    </source>
</evidence>
<accession>A0ABR0C129</accession>
<comment type="caution">
    <text evidence="2">The sequence shown here is derived from an EMBL/GenBank/DDBJ whole genome shotgun (WGS) entry which is preliminary data.</text>
</comment>
<keyword evidence="3" id="KW-1185">Reference proteome</keyword>
<proteinExistence type="predicted"/>
<reference evidence="2 3" key="1">
    <citation type="journal article" date="2024" name="Microbiol. Resour. Announc.">
        <title>Genome annotations for the ascomycete fungi Trichoderma harzianum, Trichoderma aggressivum, and Purpureocillium lilacinum.</title>
        <authorList>
            <person name="Beijen E.P.W."/>
            <person name="Ohm R.A."/>
        </authorList>
    </citation>
    <scope>NUCLEOTIDE SEQUENCE [LARGE SCALE GENOMIC DNA]</scope>
    <source>
        <strain evidence="2 3">CBS 150709</strain>
    </source>
</reference>
<sequence length="119" mass="12929">MNEHSIPLQDPLLGYTLSRIPTDEMDQNTSSPRFSPREHPSCQVYPALAFPSPRFEFEPALDYPSRLSRQPPPREGGPVARTPLVERTGRLPAPPPPIAAADAAADDVADRADLCSAAL</sequence>
<dbReference type="Proteomes" id="UP001287286">
    <property type="component" value="Unassembled WGS sequence"/>
</dbReference>
<name>A0ABR0C129_PURLI</name>
<protein>
    <submittedName>
        <fullName evidence="2">Uncharacterized protein</fullName>
    </submittedName>
</protein>
<gene>
    <name evidence="2" type="ORF">Purlil1_5993</name>
</gene>
<feature type="region of interest" description="Disordered" evidence="1">
    <location>
        <begin position="1"/>
        <end position="40"/>
    </location>
</feature>